<dbReference type="Proteomes" id="UP000244005">
    <property type="component" value="Unassembled WGS sequence"/>
</dbReference>
<evidence type="ECO:0000256" key="2">
    <source>
        <dbReference type="SAM" id="SignalP"/>
    </source>
</evidence>
<organism evidence="3 4">
    <name type="scientific">Marchantia polymorpha</name>
    <name type="common">Common liverwort</name>
    <name type="synonym">Marchantia aquatica</name>
    <dbReference type="NCBI Taxonomy" id="3197"/>
    <lineage>
        <taxon>Eukaryota</taxon>
        <taxon>Viridiplantae</taxon>
        <taxon>Streptophyta</taxon>
        <taxon>Embryophyta</taxon>
        <taxon>Marchantiophyta</taxon>
        <taxon>Marchantiopsida</taxon>
        <taxon>Marchantiidae</taxon>
        <taxon>Marchantiales</taxon>
        <taxon>Marchantiaceae</taxon>
        <taxon>Marchantia</taxon>
    </lineage>
</organism>
<keyword evidence="2" id="KW-0732">Signal</keyword>
<name>A0A2R6W0T4_MARPO</name>
<keyword evidence="1" id="KW-1133">Transmembrane helix</keyword>
<feature type="transmembrane region" description="Helical" evidence="1">
    <location>
        <begin position="154"/>
        <end position="175"/>
    </location>
</feature>
<keyword evidence="1" id="KW-0472">Membrane</keyword>
<gene>
    <name evidence="3" type="ORF">MARPO_0197s0011</name>
</gene>
<reference evidence="4" key="1">
    <citation type="journal article" date="2017" name="Cell">
        <title>Insights into land plant evolution garnered from the Marchantia polymorpha genome.</title>
        <authorList>
            <person name="Bowman J.L."/>
            <person name="Kohchi T."/>
            <person name="Yamato K.T."/>
            <person name="Jenkins J."/>
            <person name="Shu S."/>
            <person name="Ishizaki K."/>
            <person name="Yamaoka S."/>
            <person name="Nishihama R."/>
            <person name="Nakamura Y."/>
            <person name="Berger F."/>
            <person name="Adam C."/>
            <person name="Aki S.S."/>
            <person name="Althoff F."/>
            <person name="Araki T."/>
            <person name="Arteaga-Vazquez M.A."/>
            <person name="Balasubrmanian S."/>
            <person name="Barry K."/>
            <person name="Bauer D."/>
            <person name="Boehm C.R."/>
            <person name="Briginshaw L."/>
            <person name="Caballero-Perez J."/>
            <person name="Catarino B."/>
            <person name="Chen F."/>
            <person name="Chiyoda S."/>
            <person name="Chovatia M."/>
            <person name="Davies K.M."/>
            <person name="Delmans M."/>
            <person name="Demura T."/>
            <person name="Dierschke T."/>
            <person name="Dolan L."/>
            <person name="Dorantes-Acosta A.E."/>
            <person name="Eklund D.M."/>
            <person name="Florent S.N."/>
            <person name="Flores-Sandoval E."/>
            <person name="Fujiyama A."/>
            <person name="Fukuzawa H."/>
            <person name="Galik B."/>
            <person name="Grimanelli D."/>
            <person name="Grimwood J."/>
            <person name="Grossniklaus U."/>
            <person name="Hamada T."/>
            <person name="Haseloff J."/>
            <person name="Hetherington A.J."/>
            <person name="Higo A."/>
            <person name="Hirakawa Y."/>
            <person name="Hundley H.N."/>
            <person name="Ikeda Y."/>
            <person name="Inoue K."/>
            <person name="Inoue S.I."/>
            <person name="Ishida S."/>
            <person name="Jia Q."/>
            <person name="Kakita M."/>
            <person name="Kanazawa T."/>
            <person name="Kawai Y."/>
            <person name="Kawashima T."/>
            <person name="Kennedy M."/>
            <person name="Kinose K."/>
            <person name="Kinoshita T."/>
            <person name="Kohara Y."/>
            <person name="Koide E."/>
            <person name="Komatsu K."/>
            <person name="Kopischke S."/>
            <person name="Kubo M."/>
            <person name="Kyozuka J."/>
            <person name="Lagercrantz U."/>
            <person name="Lin S.S."/>
            <person name="Lindquist E."/>
            <person name="Lipzen A.M."/>
            <person name="Lu C.W."/>
            <person name="De Luna E."/>
            <person name="Martienssen R.A."/>
            <person name="Minamino N."/>
            <person name="Mizutani M."/>
            <person name="Mizutani M."/>
            <person name="Mochizuki N."/>
            <person name="Monte I."/>
            <person name="Mosher R."/>
            <person name="Nagasaki H."/>
            <person name="Nakagami H."/>
            <person name="Naramoto S."/>
            <person name="Nishitani K."/>
            <person name="Ohtani M."/>
            <person name="Okamoto T."/>
            <person name="Okumura M."/>
            <person name="Phillips J."/>
            <person name="Pollak B."/>
            <person name="Reinders A."/>
            <person name="Rovekamp M."/>
            <person name="Sano R."/>
            <person name="Sawa S."/>
            <person name="Schmid M.W."/>
            <person name="Shirakawa M."/>
            <person name="Solano R."/>
            <person name="Spunde A."/>
            <person name="Suetsugu N."/>
            <person name="Sugano S."/>
            <person name="Sugiyama A."/>
            <person name="Sun R."/>
            <person name="Suzuki Y."/>
            <person name="Takenaka M."/>
            <person name="Takezawa D."/>
            <person name="Tomogane H."/>
            <person name="Tsuzuki M."/>
            <person name="Ueda T."/>
            <person name="Umeda M."/>
            <person name="Ward J.M."/>
            <person name="Watanabe Y."/>
            <person name="Yazaki K."/>
            <person name="Yokoyama R."/>
            <person name="Yoshitake Y."/>
            <person name="Yotsui I."/>
            <person name="Zachgo S."/>
            <person name="Schmutz J."/>
        </authorList>
    </citation>
    <scope>NUCLEOTIDE SEQUENCE [LARGE SCALE GENOMIC DNA]</scope>
    <source>
        <strain evidence="4">Tak-1</strain>
    </source>
</reference>
<evidence type="ECO:0000313" key="3">
    <source>
        <dbReference type="EMBL" id="PTQ27462.1"/>
    </source>
</evidence>
<accession>A0A2R6W0T4</accession>
<feature type="chain" id="PRO_5015342808" evidence="2">
    <location>
        <begin position="20"/>
        <end position="176"/>
    </location>
</feature>
<dbReference type="AlphaFoldDB" id="A0A2R6W0T4"/>
<dbReference type="OrthoDB" id="10334462at2759"/>
<feature type="signal peptide" evidence="2">
    <location>
        <begin position="1"/>
        <end position="19"/>
    </location>
</feature>
<keyword evidence="1" id="KW-0812">Transmembrane</keyword>
<protein>
    <submittedName>
        <fullName evidence="3">Uncharacterized protein</fullName>
    </submittedName>
</protein>
<dbReference type="EMBL" id="KZ772865">
    <property type="protein sequence ID" value="PTQ27462.1"/>
    <property type="molecule type" value="Genomic_DNA"/>
</dbReference>
<evidence type="ECO:0000313" key="4">
    <source>
        <dbReference type="Proteomes" id="UP000244005"/>
    </source>
</evidence>
<proteinExistence type="predicted"/>
<evidence type="ECO:0000256" key="1">
    <source>
        <dbReference type="SAM" id="Phobius"/>
    </source>
</evidence>
<keyword evidence="4" id="KW-1185">Reference proteome</keyword>
<dbReference type="Gramene" id="Mp5g01170.1">
    <property type="protein sequence ID" value="Mp5g01170.1.cds1"/>
    <property type="gene ID" value="Mp5g01170"/>
</dbReference>
<sequence length="176" mass="18752">MSFLKLLVALSFFLATARAATAPAGAPIIAPSTSIDTNSTPTELTTAMIFSKWTVYTGAALNGFKNVVFTKVDTDPSNMCNILGYYDPTARNATTAVTCFEDLQAMIVYAYQQGLKVYYVGTMYLAGPDGPDNDCAVICRPFSGSSAAYGRGGIFSYGALSLVLSTAIVLVTEFFY</sequence>